<dbReference type="PIRSF" id="PIRSF006806">
    <property type="entry name" value="FTHF_cligase"/>
    <property type="match status" value="1"/>
</dbReference>
<dbReference type="EC" id="6.3.3.2" evidence="4"/>
<protein>
    <recommendedName>
        <fullName evidence="4">5-formyltetrahydrofolate cyclo-ligase</fullName>
        <ecNumber evidence="4">6.3.3.2</ecNumber>
    </recommendedName>
</protein>
<keyword evidence="5" id="KW-0436">Ligase</keyword>
<evidence type="ECO:0000256" key="1">
    <source>
        <dbReference type="ARBA" id="ARBA00010638"/>
    </source>
</evidence>
<sequence length="189" mass="21634">MLSKKDLRKKLQSQLSSITKPQYEYLSYTISNNLFMNPVWQKSKVIGITISNPPEVDTFQIIRKAWEENKTVVIPKCDPKARVMNFRTLTAFNQLETVYSGLLEPIEEMTKETNSNEIDLLVVPGLAFTREGYRLGFGGGYYDRYLGSYNGKTVSLAFHQQILDHIPVEEHDLPVSQIITDQESILIDV</sequence>
<keyword evidence="3 4" id="KW-0067">ATP-binding</keyword>
<dbReference type="EMBL" id="JBIACK010000010">
    <property type="protein sequence ID" value="MFE8702469.1"/>
    <property type="molecule type" value="Genomic_DNA"/>
</dbReference>
<dbReference type="SUPFAM" id="SSF100950">
    <property type="entry name" value="NagB/RpiA/CoA transferase-like"/>
    <property type="match status" value="1"/>
</dbReference>
<dbReference type="InterPro" id="IPR024185">
    <property type="entry name" value="FTHF_cligase-like_sf"/>
</dbReference>
<dbReference type="PANTHER" id="PTHR23407">
    <property type="entry name" value="ATPASE INHIBITOR/5-FORMYLTETRAHYDROFOLATE CYCLO-LIGASE"/>
    <property type="match status" value="1"/>
</dbReference>
<evidence type="ECO:0000256" key="4">
    <source>
        <dbReference type="RuleBase" id="RU361279"/>
    </source>
</evidence>
<dbReference type="InterPro" id="IPR002698">
    <property type="entry name" value="FTHF_cligase"/>
</dbReference>
<keyword evidence="4" id="KW-0460">Magnesium</keyword>
<comment type="caution">
    <text evidence="5">The sequence shown here is derived from an EMBL/GenBank/DDBJ whole genome shotgun (WGS) entry which is preliminary data.</text>
</comment>
<dbReference type="Pfam" id="PF01812">
    <property type="entry name" value="5-FTHF_cyc-lig"/>
    <property type="match status" value="1"/>
</dbReference>
<organism evidence="5 6">
    <name type="scientific">Cytobacillus spartinae</name>
    <dbReference type="NCBI Taxonomy" id="3299023"/>
    <lineage>
        <taxon>Bacteria</taxon>
        <taxon>Bacillati</taxon>
        <taxon>Bacillota</taxon>
        <taxon>Bacilli</taxon>
        <taxon>Bacillales</taxon>
        <taxon>Bacillaceae</taxon>
        <taxon>Cytobacillus</taxon>
    </lineage>
</organism>
<dbReference type="InterPro" id="IPR037171">
    <property type="entry name" value="NagB/RpiA_transferase-like"/>
</dbReference>
<keyword evidence="2 4" id="KW-0547">Nucleotide-binding</keyword>
<dbReference type="GO" id="GO:0030272">
    <property type="term" value="F:5-formyltetrahydrofolate cyclo-ligase activity"/>
    <property type="evidence" value="ECO:0007669"/>
    <property type="project" value="UniProtKB-EC"/>
</dbReference>
<evidence type="ECO:0000313" key="5">
    <source>
        <dbReference type="EMBL" id="MFE8702469.1"/>
    </source>
</evidence>
<name>A0ABW6KE52_9BACI</name>
<comment type="catalytic activity">
    <reaction evidence="4">
        <text>(6S)-5-formyl-5,6,7,8-tetrahydrofolate + ATP = (6R)-5,10-methenyltetrahydrofolate + ADP + phosphate</text>
        <dbReference type="Rhea" id="RHEA:10488"/>
        <dbReference type="ChEBI" id="CHEBI:30616"/>
        <dbReference type="ChEBI" id="CHEBI:43474"/>
        <dbReference type="ChEBI" id="CHEBI:57455"/>
        <dbReference type="ChEBI" id="CHEBI:57457"/>
        <dbReference type="ChEBI" id="CHEBI:456216"/>
        <dbReference type="EC" id="6.3.3.2"/>
    </reaction>
</comment>
<keyword evidence="6" id="KW-1185">Reference proteome</keyword>
<gene>
    <name evidence="5" type="ORF">ACFYKX_17875</name>
</gene>
<dbReference type="RefSeq" id="WP_389362437.1">
    <property type="nucleotide sequence ID" value="NZ_JBIACK010000010.1"/>
</dbReference>
<reference evidence="5 6" key="1">
    <citation type="submission" date="2024-08" db="EMBL/GenBank/DDBJ databases">
        <title>Two novel Cytobacillus novel species.</title>
        <authorList>
            <person name="Liu G."/>
        </authorList>
    </citation>
    <scope>NUCLEOTIDE SEQUENCE [LARGE SCALE GENOMIC DNA]</scope>
    <source>
        <strain evidence="5 6">FJAT-54145</strain>
    </source>
</reference>
<proteinExistence type="inferred from homology"/>
<comment type="cofactor">
    <cofactor evidence="4">
        <name>Mg(2+)</name>
        <dbReference type="ChEBI" id="CHEBI:18420"/>
    </cofactor>
</comment>
<keyword evidence="4" id="KW-0479">Metal-binding</keyword>
<dbReference type="NCBIfam" id="TIGR02727">
    <property type="entry name" value="MTHFS_bact"/>
    <property type="match status" value="1"/>
</dbReference>
<comment type="similarity">
    <text evidence="1 4">Belongs to the 5-formyltetrahydrofolate cyclo-ligase family.</text>
</comment>
<evidence type="ECO:0000256" key="3">
    <source>
        <dbReference type="ARBA" id="ARBA00022840"/>
    </source>
</evidence>
<dbReference type="PANTHER" id="PTHR23407:SF1">
    <property type="entry name" value="5-FORMYLTETRAHYDROFOLATE CYCLO-LIGASE"/>
    <property type="match status" value="1"/>
</dbReference>
<dbReference type="Proteomes" id="UP001601059">
    <property type="component" value="Unassembled WGS sequence"/>
</dbReference>
<accession>A0ABW6KE52</accession>
<dbReference type="Gene3D" id="3.40.50.10420">
    <property type="entry name" value="NagB/RpiA/CoA transferase-like"/>
    <property type="match status" value="1"/>
</dbReference>
<evidence type="ECO:0000313" key="6">
    <source>
        <dbReference type="Proteomes" id="UP001601059"/>
    </source>
</evidence>
<evidence type="ECO:0000256" key="2">
    <source>
        <dbReference type="ARBA" id="ARBA00022741"/>
    </source>
</evidence>